<reference evidence="1 2" key="1">
    <citation type="journal article" date="2020" name="Microorganisms">
        <title>Reliable Identification of Environmental Pseudomonas Isolates Using the rpoD Gene.</title>
        <authorList>
            <consortium name="The Broad Institute Genome Sequencing Platform"/>
            <person name="Girard L."/>
            <person name="Lood C."/>
            <person name="Rokni-Zadeh H."/>
            <person name="van Noort V."/>
            <person name="Lavigne R."/>
            <person name="De Mot R."/>
        </authorList>
    </citation>
    <scope>NUCLEOTIDE SEQUENCE [LARGE SCALE GENOMIC DNA]</scope>
    <source>
        <strain evidence="1 2">RW8P3</strain>
    </source>
</reference>
<evidence type="ECO:0000313" key="2">
    <source>
        <dbReference type="Proteomes" id="UP000634530"/>
    </source>
</evidence>
<keyword evidence="2" id="KW-1185">Reference proteome</keyword>
<sequence length="254" mass="28736">MNLPLSTHPVPVLEMRRDSLADLRLRFTEPLDDGTRHWWQQAEDQMAAQPDAQTVARLSSQYKRGPGRQVPGNSAWTHAQLAHVLLLAQALEYQAEDQRLALLRQVFLWGDDQEKIALLRALDWLDSHGAALDLALQAGRTNNSQVFAAIALDNPYPARHYDERAFYQLILKALGMGLDVRRTEGLPRRRGHPLNQLALDLLEEQLAAERTVSAGLVQVIAFALLSPPQLQRLVELDRQQRLPADWHDQLPLNP</sequence>
<dbReference type="RefSeq" id="WP_186679512.1">
    <property type="nucleotide sequence ID" value="NZ_CP077093.1"/>
</dbReference>
<reference evidence="1 2" key="2">
    <citation type="journal article" date="2021" name="Microorganisms">
        <title>The Ever-Expanding Pseudomonas Genus: Description of 43 New Species and Partition of the Pseudomonas putida Group.</title>
        <authorList>
            <person name="Girard L."/>
            <person name="Lood C."/>
            <person name="Hofte M."/>
            <person name="Vandamme P."/>
            <person name="Rokni-Zadeh H."/>
            <person name="van Noort V."/>
            <person name="Lavigne R."/>
            <person name="De Mot R."/>
        </authorList>
    </citation>
    <scope>NUCLEOTIDE SEQUENCE [LARGE SCALE GENOMIC DNA]</scope>
    <source>
        <strain evidence="1 2">RW8P3</strain>
    </source>
</reference>
<protein>
    <submittedName>
        <fullName evidence="1">EboA domain-containing protein</fullName>
    </submittedName>
</protein>
<dbReference type="AlphaFoldDB" id="A0A9E6PGM5"/>
<dbReference type="KEGG" id="pvw:HU752_018880"/>
<evidence type="ECO:0000313" key="1">
    <source>
        <dbReference type="EMBL" id="QXI26027.1"/>
    </source>
</evidence>
<gene>
    <name evidence="1" type="ORF">HU752_018880</name>
</gene>
<organism evidence="1 2">
    <name type="scientific">Pseudomonas vanderleydeniana</name>
    <dbReference type="NCBI Taxonomy" id="2745495"/>
    <lineage>
        <taxon>Bacteria</taxon>
        <taxon>Pseudomonadati</taxon>
        <taxon>Pseudomonadota</taxon>
        <taxon>Gammaproteobacteria</taxon>
        <taxon>Pseudomonadales</taxon>
        <taxon>Pseudomonadaceae</taxon>
        <taxon>Pseudomonas</taxon>
    </lineage>
</organism>
<dbReference type="EMBL" id="CP077093">
    <property type="protein sequence ID" value="QXI26027.1"/>
    <property type="molecule type" value="Genomic_DNA"/>
</dbReference>
<dbReference type="InterPro" id="IPR047715">
    <property type="entry name" value="EboA_dom"/>
</dbReference>
<dbReference type="Proteomes" id="UP000634530">
    <property type="component" value="Chromosome"/>
</dbReference>
<accession>A0A9E6PGM5</accession>
<proteinExistence type="predicted"/>
<name>A0A9E6PGM5_9PSED</name>
<dbReference type="NCBIfam" id="NF035938">
    <property type="entry name" value="EboA_domain"/>
    <property type="match status" value="1"/>
</dbReference>